<dbReference type="SUPFAM" id="SSF53448">
    <property type="entry name" value="Nucleotide-diphospho-sugar transferases"/>
    <property type="match status" value="1"/>
</dbReference>
<sequence length="247" mass="28860">MSLTIATWYWKQPDGRTNYTVDHIAIWRDMVRRHLSMDHRLAVLTHEDISIEGVEVIRPPREFDDVRLPTWGEDRGLPQCLRRISMFAPDAGDWLGERFVSMDLDCVIAEPLDPLFDRKDDFIMYRGTTDKRPYNGSMLLMTAGARSKVYTEFTPERAIEAGKQYLGSDQAWISHVLGWGEATWGAEDGVVWWGSRRNHLAPSWRLMFFPGNPKPWDLAENGWIGMHYRPNDEWDEADMRFRKRKVA</sequence>
<comment type="caution">
    <text evidence="1">The sequence shown here is derived from an EMBL/GenBank/DDBJ whole genome shotgun (WGS) entry which is preliminary data.</text>
</comment>
<proteinExistence type="predicted"/>
<dbReference type="RefSeq" id="WP_188073987.1">
    <property type="nucleotide sequence ID" value="NZ_BSPS01000186.1"/>
</dbReference>
<name>A0A7W6FSI8_9SPHN</name>
<dbReference type="InterPro" id="IPR029044">
    <property type="entry name" value="Nucleotide-diphossugar_trans"/>
</dbReference>
<dbReference type="Gene3D" id="3.90.550.10">
    <property type="entry name" value="Spore Coat Polysaccharide Biosynthesis Protein SpsA, Chain A"/>
    <property type="match status" value="1"/>
</dbReference>
<evidence type="ECO:0008006" key="3">
    <source>
        <dbReference type="Google" id="ProtNLM"/>
    </source>
</evidence>
<dbReference type="Proteomes" id="UP000571950">
    <property type="component" value="Unassembled WGS sequence"/>
</dbReference>
<accession>A0A7W6FSI8</accession>
<organism evidence="1 2">
    <name type="scientific">Sphingobium jiangsuense</name>
    <dbReference type="NCBI Taxonomy" id="870476"/>
    <lineage>
        <taxon>Bacteria</taxon>
        <taxon>Pseudomonadati</taxon>
        <taxon>Pseudomonadota</taxon>
        <taxon>Alphaproteobacteria</taxon>
        <taxon>Sphingomonadales</taxon>
        <taxon>Sphingomonadaceae</taxon>
        <taxon>Sphingobium</taxon>
    </lineage>
</organism>
<evidence type="ECO:0000313" key="2">
    <source>
        <dbReference type="Proteomes" id="UP000571950"/>
    </source>
</evidence>
<dbReference type="EMBL" id="JACIDT010000035">
    <property type="protein sequence ID" value="MBB3928797.1"/>
    <property type="molecule type" value="Genomic_DNA"/>
</dbReference>
<gene>
    <name evidence="1" type="ORF">GGR43_004542</name>
</gene>
<evidence type="ECO:0000313" key="1">
    <source>
        <dbReference type="EMBL" id="MBB3928797.1"/>
    </source>
</evidence>
<protein>
    <recommendedName>
        <fullName evidence="3">Glycosyltransferase</fullName>
    </recommendedName>
</protein>
<dbReference type="AlphaFoldDB" id="A0A7W6FSI8"/>
<reference evidence="1 2" key="1">
    <citation type="submission" date="2020-08" db="EMBL/GenBank/DDBJ databases">
        <title>Genomic Encyclopedia of Type Strains, Phase IV (KMG-IV): sequencing the most valuable type-strain genomes for metagenomic binning, comparative biology and taxonomic classification.</title>
        <authorList>
            <person name="Goeker M."/>
        </authorList>
    </citation>
    <scope>NUCLEOTIDE SEQUENCE [LARGE SCALE GENOMIC DNA]</scope>
    <source>
        <strain evidence="1 2">DSM 26189</strain>
    </source>
</reference>
<keyword evidence="2" id="KW-1185">Reference proteome</keyword>